<dbReference type="Gene3D" id="2.160.20.10">
    <property type="entry name" value="Single-stranded right-handed beta-helix, Pectin lyase-like"/>
    <property type="match status" value="1"/>
</dbReference>
<dbReference type="EMBL" id="JBEDUW010000005">
    <property type="protein sequence ID" value="KAK9925960.1"/>
    <property type="molecule type" value="Genomic_DNA"/>
</dbReference>
<dbReference type="GO" id="GO:0046872">
    <property type="term" value="F:metal ion binding"/>
    <property type="evidence" value="ECO:0007669"/>
    <property type="project" value="UniProtKB-KW"/>
</dbReference>
<evidence type="ECO:0000256" key="9">
    <source>
        <dbReference type="ARBA" id="ARBA00022837"/>
    </source>
</evidence>
<evidence type="ECO:0000256" key="6">
    <source>
        <dbReference type="ARBA" id="ARBA00022512"/>
    </source>
</evidence>
<protein>
    <recommendedName>
        <fullName evidence="5 12">Pectate lyase</fullName>
        <ecNumber evidence="5 12">4.2.2.2</ecNumber>
    </recommendedName>
</protein>
<dbReference type="Pfam" id="PF00544">
    <property type="entry name" value="Pectate_lyase_4"/>
    <property type="match status" value="1"/>
</dbReference>
<evidence type="ECO:0000313" key="14">
    <source>
        <dbReference type="EMBL" id="KAK9925960.1"/>
    </source>
</evidence>
<keyword evidence="15" id="KW-1185">Reference proteome</keyword>
<keyword evidence="8 12" id="KW-0732">Signal</keyword>
<dbReference type="AlphaFoldDB" id="A0AAW1WPG9"/>
<evidence type="ECO:0000313" key="15">
    <source>
        <dbReference type="Proteomes" id="UP001457282"/>
    </source>
</evidence>
<dbReference type="PANTHER" id="PTHR31683">
    <property type="entry name" value="PECTATE LYASE 18-RELATED"/>
    <property type="match status" value="1"/>
</dbReference>
<dbReference type="SUPFAM" id="SSF51126">
    <property type="entry name" value="Pectin lyase-like"/>
    <property type="match status" value="1"/>
</dbReference>
<organism evidence="14 15">
    <name type="scientific">Rubus argutus</name>
    <name type="common">Southern blackberry</name>
    <dbReference type="NCBI Taxonomy" id="59490"/>
    <lineage>
        <taxon>Eukaryota</taxon>
        <taxon>Viridiplantae</taxon>
        <taxon>Streptophyta</taxon>
        <taxon>Embryophyta</taxon>
        <taxon>Tracheophyta</taxon>
        <taxon>Spermatophyta</taxon>
        <taxon>Magnoliopsida</taxon>
        <taxon>eudicotyledons</taxon>
        <taxon>Gunneridae</taxon>
        <taxon>Pentapetalae</taxon>
        <taxon>rosids</taxon>
        <taxon>fabids</taxon>
        <taxon>Rosales</taxon>
        <taxon>Rosaceae</taxon>
        <taxon>Rosoideae</taxon>
        <taxon>Rosoideae incertae sedis</taxon>
        <taxon>Rubus</taxon>
    </lineage>
</organism>
<keyword evidence="11 12" id="KW-0456">Lyase</keyword>
<evidence type="ECO:0000256" key="3">
    <source>
        <dbReference type="ARBA" id="ARBA00005220"/>
    </source>
</evidence>
<dbReference type="InterPro" id="IPR045032">
    <property type="entry name" value="PEL"/>
</dbReference>
<comment type="similarity">
    <text evidence="4 12">Belongs to the polysaccharide lyase 1 family.</text>
</comment>
<keyword evidence="7 12" id="KW-0479">Metal-binding</keyword>
<comment type="caution">
    <text evidence="14">The sequence shown here is derived from an EMBL/GenBank/DDBJ whole genome shotgun (WGS) entry which is preliminary data.</text>
</comment>
<keyword evidence="6" id="KW-0964">Secreted</keyword>
<dbReference type="GO" id="GO:0030570">
    <property type="term" value="F:pectate lyase activity"/>
    <property type="evidence" value="ECO:0007669"/>
    <property type="project" value="UniProtKB-EC"/>
</dbReference>
<dbReference type="InterPro" id="IPR018082">
    <property type="entry name" value="AmbAllergen"/>
</dbReference>
<evidence type="ECO:0000256" key="5">
    <source>
        <dbReference type="ARBA" id="ARBA00012272"/>
    </source>
</evidence>
<comment type="pathway">
    <text evidence="3 12">Glycan metabolism; pectin degradation; 2-dehydro-3-deoxy-D-gluconate from pectin: step 2/5.</text>
</comment>
<keyword evidence="9 12" id="KW-0106">Calcium</keyword>
<evidence type="ECO:0000256" key="12">
    <source>
        <dbReference type="RuleBase" id="RU361123"/>
    </source>
</evidence>
<proteinExistence type="inferred from homology"/>
<dbReference type="Pfam" id="PF04431">
    <property type="entry name" value="Pec_lyase_N"/>
    <property type="match status" value="1"/>
</dbReference>
<dbReference type="PANTHER" id="PTHR31683:SF69">
    <property type="entry name" value="PECTATE LYASE 7-RELATED"/>
    <property type="match status" value="1"/>
</dbReference>
<keyword evidence="10" id="KW-0325">Glycoprotein</keyword>
<dbReference type="Proteomes" id="UP001457282">
    <property type="component" value="Unassembled WGS sequence"/>
</dbReference>
<evidence type="ECO:0000256" key="2">
    <source>
        <dbReference type="ARBA" id="ARBA00004191"/>
    </source>
</evidence>
<name>A0AAW1WPG9_RUBAR</name>
<dbReference type="EC" id="4.2.2.2" evidence="5 12"/>
<dbReference type="SMART" id="SM00656">
    <property type="entry name" value="Amb_all"/>
    <property type="match status" value="1"/>
</dbReference>
<dbReference type="InterPro" id="IPR012334">
    <property type="entry name" value="Pectin_lyas_fold"/>
</dbReference>
<evidence type="ECO:0000256" key="4">
    <source>
        <dbReference type="ARBA" id="ARBA00010980"/>
    </source>
</evidence>
<dbReference type="PRINTS" id="PR00807">
    <property type="entry name" value="AMBALLERGEN"/>
</dbReference>
<evidence type="ECO:0000256" key="10">
    <source>
        <dbReference type="ARBA" id="ARBA00023180"/>
    </source>
</evidence>
<feature type="domain" description="Pectate lyase" evidence="13">
    <location>
        <begin position="166"/>
        <end position="363"/>
    </location>
</feature>
<feature type="signal peptide" evidence="12">
    <location>
        <begin position="1"/>
        <end position="26"/>
    </location>
</feature>
<comment type="cofactor">
    <cofactor evidence="12">
        <name>Ca(2+)</name>
        <dbReference type="ChEBI" id="CHEBI:29108"/>
    </cofactor>
    <text evidence="12">Binds 1 Ca(2+) ion. Required for its activity.</text>
</comment>
<evidence type="ECO:0000259" key="13">
    <source>
        <dbReference type="SMART" id="SM00656"/>
    </source>
</evidence>
<evidence type="ECO:0000256" key="1">
    <source>
        <dbReference type="ARBA" id="ARBA00000695"/>
    </source>
</evidence>
<reference evidence="14 15" key="1">
    <citation type="journal article" date="2023" name="G3 (Bethesda)">
        <title>A chromosome-length genome assembly and annotation of blackberry (Rubus argutus, cv. 'Hillquist').</title>
        <authorList>
            <person name="Bruna T."/>
            <person name="Aryal R."/>
            <person name="Dudchenko O."/>
            <person name="Sargent D.J."/>
            <person name="Mead D."/>
            <person name="Buti M."/>
            <person name="Cavallini A."/>
            <person name="Hytonen T."/>
            <person name="Andres J."/>
            <person name="Pham M."/>
            <person name="Weisz D."/>
            <person name="Mascagni F."/>
            <person name="Usai G."/>
            <person name="Natali L."/>
            <person name="Bassil N."/>
            <person name="Fernandez G.E."/>
            <person name="Lomsadze A."/>
            <person name="Armour M."/>
            <person name="Olukolu B."/>
            <person name="Poorten T."/>
            <person name="Britton C."/>
            <person name="Davik J."/>
            <person name="Ashrafi H."/>
            <person name="Aiden E.L."/>
            <person name="Borodovsky M."/>
            <person name="Worthington M."/>
        </authorList>
    </citation>
    <scope>NUCLEOTIDE SEQUENCE [LARGE SCALE GENOMIC DNA]</scope>
    <source>
        <strain evidence="14">PI 553951</strain>
    </source>
</reference>
<comment type="subcellular location">
    <subcellularLocation>
        <location evidence="2">Secreted</location>
        <location evidence="2">Cell wall</location>
    </subcellularLocation>
</comment>
<feature type="chain" id="PRO_5043087521" description="Pectate lyase" evidence="12">
    <location>
        <begin position="27"/>
        <end position="439"/>
    </location>
</feature>
<evidence type="ECO:0000256" key="11">
    <source>
        <dbReference type="ARBA" id="ARBA00023239"/>
    </source>
</evidence>
<evidence type="ECO:0000256" key="7">
    <source>
        <dbReference type="ARBA" id="ARBA00022723"/>
    </source>
</evidence>
<sequence>MAMEADQKLKLLILCLLMTISIPALKANIGEHDEVWKLREEEAHRSAKEAYKHDPVNVTDHLNMEVHEALEGANTTRRNLKHKYEGPCEATNPIDRCWRCDPNWEENRQKLADCVLGFGHGTTGGKGGPFYVVTDPSDDDVLNPKPGTLRYAVIQPGPLWIIFAHDMRIKPTEELMVTSDKTIDARGANVHVEGGCQITLQYVRNIIISNLHVRDNIPGNGGLVRDSTTHFGIRTASDGDGISLFGATNVWIDHVSASNCADGLIDVIQGSTAITISNCHFTNHNDVMLFGSSDSYAKDEIMQITLAFNHFGQGLIQRMPRCRYGFFHVVNNDYTHWIMYAIGGSSNPTILSQGNRYIAPPSLVAKEACNRVNTPQSVWSKWSWRSEGDLMVNGATFTESGSPIRNVPKQDVITAKPGTFVTRLTRFSGPLKCIVGQPC</sequence>
<gene>
    <name evidence="14" type="ORF">M0R45_023217</name>
</gene>
<dbReference type="InterPro" id="IPR007524">
    <property type="entry name" value="Pec_lyase_N"/>
</dbReference>
<keyword evidence="6" id="KW-0134">Cell wall</keyword>
<comment type="catalytic activity">
    <reaction evidence="1 12">
        <text>Eliminative cleavage of (1-&gt;4)-alpha-D-galacturonan to give oligosaccharides with 4-deoxy-alpha-D-galact-4-enuronosyl groups at their non-reducing ends.</text>
        <dbReference type="EC" id="4.2.2.2"/>
    </reaction>
</comment>
<dbReference type="InterPro" id="IPR002022">
    <property type="entry name" value="Pec_lyase"/>
</dbReference>
<accession>A0AAW1WPG9</accession>
<evidence type="ECO:0000256" key="8">
    <source>
        <dbReference type="ARBA" id="ARBA00022729"/>
    </source>
</evidence>
<dbReference type="InterPro" id="IPR011050">
    <property type="entry name" value="Pectin_lyase_fold/virulence"/>
</dbReference>